<dbReference type="InterPro" id="IPR036691">
    <property type="entry name" value="Endo/exonu/phosph_ase_sf"/>
</dbReference>
<evidence type="ECO:0000256" key="8">
    <source>
        <dbReference type="PIRSR" id="PIRSR604808-3"/>
    </source>
</evidence>
<accession>A0A1A5XEB7</accession>
<dbReference type="EMBL" id="QJJV01000014">
    <property type="protein sequence ID" value="PXX13819.1"/>
    <property type="molecule type" value="Genomic_DNA"/>
</dbReference>
<dbReference type="PANTHER" id="PTHR43250:SF2">
    <property type="entry name" value="EXODEOXYRIBONUCLEASE III"/>
    <property type="match status" value="1"/>
</dbReference>
<feature type="site" description="Transition state stabilizer" evidence="8">
    <location>
        <position position="151"/>
    </location>
</feature>
<feature type="active site" evidence="6">
    <location>
        <position position="108"/>
    </location>
</feature>
<comment type="cofactor">
    <cofactor evidence="1">
        <name>Mn(2+)</name>
        <dbReference type="ChEBI" id="CHEBI:29035"/>
    </cofactor>
</comment>
<dbReference type="Proteomes" id="UP000247515">
    <property type="component" value="Unassembled WGS sequence"/>
</dbReference>
<feature type="binding site" evidence="7">
    <location>
        <position position="149"/>
    </location>
    <ligand>
        <name>Mg(2+)</name>
        <dbReference type="ChEBI" id="CHEBI:18420"/>
        <label>1</label>
    </ligand>
</feature>
<evidence type="ECO:0000256" key="4">
    <source>
        <dbReference type="ARBA" id="ARBA00022801"/>
    </source>
</evidence>
<comment type="similarity">
    <text evidence="2">Belongs to the DNA repair enzymes AP/ExoA family.</text>
</comment>
<sequence>MKIATWNVNSLKVRLQHVIDWLGESKVDVLCLQELKLTDDKYPRAELEAQGYRSWFTGQKTYNGVAILVRDGLNVDESSVVRNIPGFEDPQQRVVAVTVEGTRIVCAYFPNGQAPGSEKFAYKLDWLNAMHDWLAAEMQQYPKLALLGDYNIAPEDRDVHDPKAWEGQNLVSPEERAQFQRLIALGFVDAFRQFEQPEKLFTWWDYRMFAFRRNAGLRIDHILLSPALATTLIACEVDKVPRKWEQPSDHTPVIAEVTLAA</sequence>
<dbReference type="PANTHER" id="PTHR43250">
    <property type="entry name" value="EXODEOXYRIBONUCLEASE III"/>
    <property type="match status" value="1"/>
</dbReference>
<keyword evidence="4" id="KW-0378">Hydrolase</keyword>
<evidence type="ECO:0000256" key="7">
    <source>
        <dbReference type="PIRSR" id="PIRSR604808-2"/>
    </source>
</evidence>
<keyword evidence="5 7" id="KW-0460">Magnesium</keyword>
<evidence type="ECO:0000259" key="9">
    <source>
        <dbReference type="Pfam" id="PF03372"/>
    </source>
</evidence>
<feature type="active site" description="Proton acceptor" evidence="6">
    <location>
        <position position="250"/>
    </location>
</feature>
<comment type="cofactor">
    <cofactor evidence="7">
        <name>Mg(2+)</name>
        <dbReference type="ChEBI" id="CHEBI:18420"/>
    </cofactor>
    <cofactor evidence="7">
        <name>Mn(2+)</name>
        <dbReference type="ChEBI" id="CHEBI:29035"/>
    </cofactor>
    <text evidence="7">Probably binds two magnesium or manganese ions per subunit.</text>
</comment>
<dbReference type="InterPro" id="IPR020848">
    <property type="entry name" value="AP_endonuclease_F1_CS"/>
</dbReference>
<dbReference type="SUPFAM" id="SSF56219">
    <property type="entry name" value="DNase I-like"/>
    <property type="match status" value="1"/>
</dbReference>
<evidence type="ECO:0000313" key="12">
    <source>
        <dbReference type="Proteomes" id="UP000183529"/>
    </source>
</evidence>
<dbReference type="PROSITE" id="PS51435">
    <property type="entry name" value="AP_NUCLEASE_F1_4"/>
    <property type="match status" value="1"/>
</dbReference>
<dbReference type="RefSeq" id="WP_065060291.1">
    <property type="nucleotide sequence ID" value="NZ_CADFGN010000010.1"/>
</dbReference>
<dbReference type="CDD" id="cd09086">
    <property type="entry name" value="ExoIII-like_AP-endo"/>
    <property type="match status" value="1"/>
</dbReference>
<dbReference type="GO" id="GO:0008311">
    <property type="term" value="F:double-stranded DNA 3'-5' DNA exonuclease activity"/>
    <property type="evidence" value="ECO:0007669"/>
    <property type="project" value="InterPro"/>
</dbReference>
<reference evidence="10 13" key="2">
    <citation type="submission" date="2018-05" db="EMBL/GenBank/DDBJ databases">
        <title>Genomic Encyclopedia of Type Strains, Phase IV (KMG-V): Genome sequencing to study the core and pangenomes of soil and plant-associated prokaryotes.</title>
        <authorList>
            <person name="Whitman W."/>
        </authorList>
    </citation>
    <scope>NUCLEOTIDE SEQUENCE [LARGE SCALE GENOMIC DNA]</scope>
    <source>
        <strain evidence="10 13">SIr-6563</strain>
    </source>
</reference>
<keyword evidence="3 7" id="KW-0479">Metal-binding</keyword>
<proteinExistence type="inferred from homology"/>
<keyword evidence="7" id="KW-0464">Manganese</keyword>
<feature type="binding site" evidence="7">
    <location>
        <position position="249"/>
    </location>
    <ligand>
        <name>Mg(2+)</name>
        <dbReference type="ChEBI" id="CHEBI:18420"/>
        <label>1</label>
    </ligand>
</feature>
<dbReference type="Proteomes" id="UP000183529">
    <property type="component" value="Unassembled WGS sequence"/>
</dbReference>
<dbReference type="GO" id="GO:0003677">
    <property type="term" value="F:DNA binding"/>
    <property type="evidence" value="ECO:0007669"/>
    <property type="project" value="InterPro"/>
</dbReference>
<reference evidence="11 12" key="1">
    <citation type="submission" date="2016-10" db="EMBL/GenBank/DDBJ databases">
        <authorList>
            <person name="Varghese N."/>
            <person name="Submissions S."/>
        </authorList>
    </citation>
    <scope>NUCLEOTIDE SEQUENCE [LARGE SCALE GENOMIC DNA]</scope>
    <source>
        <strain evidence="11 12">LMG 22274</strain>
    </source>
</reference>
<dbReference type="Pfam" id="PF03372">
    <property type="entry name" value="Exo_endo_phos"/>
    <property type="match status" value="1"/>
</dbReference>
<dbReference type="NCBIfam" id="TIGR00195">
    <property type="entry name" value="exoDNase_III"/>
    <property type="match status" value="1"/>
</dbReference>
<dbReference type="PROSITE" id="PS00728">
    <property type="entry name" value="AP_NUCLEASE_F1_3"/>
    <property type="match status" value="1"/>
</dbReference>
<dbReference type="EMBL" id="FNZM01000010">
    <property type="protein sequence ID" value="SEJ89235.1"/>
    <property type="molecule type" value="Genomic_DNA"/>
</dbReference>
<evidence type="ECO:0000256" key="2">
    <source>
        <dbReference type="ARBA" id="ARBA00007092"/>
    </source>
</evidence>
<feature type="binding site" evidence="7">
    <location>
        <position position="34"/>
    </location>
    <ligand>
        <name>Mg(2+)</name>
        <dbReference type="ChEBI" id="CHEBI:18420"/>
        <label>1</label>
    </ligand>
</feature>
<keyword evidence="13" id="KW-1185">Reference proteome</keyword>
<dbReference type="GO" id="GO:0046872">
    <property type="term" value="F:metal ion binding"/>
    <property type="evidence" value="ECO:0007669"/>
    <property type="project" value="UniProtKB-KW"/>
</dbReference>
<feature type="active site" description="Proton donor/acceptor" evidence="6">
    <location>
        <position position="149"/>
    </location>
</feature>
<dbReference type="OrthoDB" id="9803914at2"/>
<dbReference type="InterPro" id="IPR005135">
    <property type="entry name" value="Endo/exonuclease/phosphatase"/>
</dbReference>
<evidence type="ECO:0000256" key="5">
    <source>
        <dbReference type="ARBA" id="ARBA00022842"/>
    </source>
</evidence>
<dbReference type="GeneID" id="61301967"/>
<feature type="binding site" evidence="7">
    <location>
        <position position="151"/>
    </location>
    <ligand>
        <name>Mg(2+)</name>
        <dbReference type="ChEBI" id="CHEBI:18420"/>
        <label>1</label>
    </ligand>
</feature>
<evidence type="ECO:0000256" key="6">
    <source>
        <dbReference type="PIRSR" id="PIRSR604808-1"/>
    </source>
</evidence>
<dbReference type="Gene3D" id="3.60.10.10">
    <property type="entry name" value="Endonuclease/exonuclease/phosphatase"/>
    <property type="match status" value="1"/>
</dbReference>
<dbReference type="GO" id="GO:0004519">
    <property type="term" value="F:endonuclease activity"/>
    <property type="evidence" value="ECO:0007669"/>
    <property type="project" value="InterPro"/>
</dbReference>
<dbReference type="GO" id="GO:0006281">
    <property type="term" value="P:DNA repair"/>
    <property type="evidence" value="ECO:0007669"/>
    <property type="project" value="InterPro"/>
</dbReference>
<dbReference type="NCBIfam" id="TIGR00633">
    <property type="entry name" value="xth"/>
    <property type="match status" value="1"/>
</dbReference>
<gene>
    <name evidence="10" type="ORF">C7400_11475</name>
    <name evidence="11" type="ORF">SAMN05216550_11061</name>
</gene>
<feature type="domain" description="Endonuclease/exonuclease/phosphatase" evidence="9">
    <location>
        <begin position="4"/>
        <end position="250"/>
    </location>
</feature>
<protein>
    <submittedName>
        <fullName evidence="11">Exodeoxyribonuclease III</fullName>
    </submittedName>
</protein>
<name>A0A1A5XEB7_9BURK</name>
<evidence type="ECO:0000256" key="1">
    <source>
        <dbReference type="ARBA" id="ARBA00001936"/>
    </source>
</evidence>
<dbReference type="InterPro" id="IPR037493">
    <property type="entry name" value="ExoIII-like"/>
</dbReference>
<feature type="binding site" evidence="7">
    <location>
        <position position="250"/>
    </location>
    <ligand>
        <name>Mg(2+)</name>
        <dbReference type="ChEBI" id="CHEBI:18420"/>
        <label>1</label>
    </ligand>
</feature>
<comment type="caution">
    <text evidence="11">The sequence shown here is derived from an EMBL/GenBank/DDBJ whole genome shotgun (WGS) entry which is preliminary data.</text>
</comment>
<evidence type="ECO:0000313" key="11">
    <source>
        <dbReference type="EMBL" id="SEJ89235.1"/>
    </source>
</evidence>
<feature type="site" description="Important for catalytic activity" evidence="8">
    <location>
        <position position="220"/>
    </location>
</feature>
<feature type="binding site" evidence="7">
    <location>
        <position position="7"/>
    </location>
    <ligand>
        <name>Mg(2+)</name>
        <dbReference type="ChEBI" id="CHEBI:18420"/>
        <label>1</label>
    </ligand>
</feature>
<dbReference type="AlphaFoldDB" id="A0A1A5XEB7"/>
<evidence type="ECO:0000313" key="13">
    <source>
        <dbReference type="Proteomes" id="UP000247515"/>
    </source>
</evidence>
<feature type="site" description="Interaction with DNA substrate" evidence="8">
    <location>
        <position position="250"/>
    </location>
</feature>
<evidence type="ECO:0000313" key="10">
    <source>
        <dbReference type="EMBL" id="PXX13819.1"/>
    </source>
</evidence>
<evidence type="ECO:0000256" key="3">
    <source>
        <dbReference type="ARBA" id="ARBA00022723"/>
    </source>
</evidence>
<organism evidence="11 12">
    <name type="scientific">Paraburkholderia tropica</name>
    <dbReference type="NCBI Taxonomy" id="92647"/>
    <lineage>
        <taxon>Bacteria</taxon>
        <taxon>Pseudomonadati</taxon>
        <taxon>Pseudomonadota</taxon>
        <taxon>Betaproteobacteria</taxon>
        <taxon>Burkholderiales</taxon>
        <taxon>Burkholderiaceae</taxon>
        <taxon>Paraburkholderia</taxon>
    </lineage>
</organism>
<dbReference type="InterPro" id="IPR004808">
    <property type="entry name" value="AP_endonuc_1"/>
</dbReference>